<keyword evidence="3" id="KW-1185">Reference proteome</keyword>
<dbReference type="SUPFAM" id="SSF51735">
    <property type="entry name" value="NAD(P)-binding Rossmann-fold domains"/>
    <property type="match status" value="1"/>
</dbReference>
<name>A0ABV3T052_9ACTN</name>
<accession>A0ABV3T052</accession>
<organism evidence="2 3">
    <name type="scientific">Nocardioides eburneus</name>
    <dbReference type="NCBI Taxonomy" id="3231482"/>
    <lineage>
        <taxon>Bacteria</taxon>
        <taxon>Bacillati</taxon>
        <taxon>Actinomycetota</taxon>
        <taxon>Actinomycetes</taxon>
        <taxon>Propionibacteriales</taxon>
        <taxon>Nocardioidaceae</taxon>
        <taxon>Nocardioides</taxon>
    </lineage>
</organism>
<gene>
    <name evidence="2" type="ORF">AB3X52_13070</name>
</gene>
<dbReference type="InterPro" id="IPR051783">
    <property type="entry name" value="NAD(P)-dependent_oxidoreduct"/>
</dbReference>
<sequence>MRIAVTGATGNVGTALLRALTGAGHEVVGLARRPPPRRRDGGPTVAAHGPYADDPGVEWHSVDLTHAPGGVLRRAFRGADAVVHLAWGFQPTHDEAYLERLALGGTTEVLGAAADAGVRHVLHMSSLGAYSPGEGLADERHPTEGVPTSPYSRHKAAAERLLDDFHADHPSIVVTRMRPSLIGQRRGASGVLRYTLPAVVPAGAVRLLKVLPLDRAVRLQLVHADDVADAYLRAIQARVPGAFNLAADPVLTPADLADALGARHVHVPFRVLRTAADLSWRLHLQQVDAGWLDMAWQLPQLDSSRAALQLGWQPRKDAHAVLREVVAGVREAAYDDTPILRRRTVADGVLKALTGRPAAHRRKP</sequence>
<evidence type="ECO:0000259" key="1">
    <source>
        <dbReference type="Pfam" id="PF01370"/>
    </source>
</evidence>
<dbReference type="InterPro" id="IPR036291">
    <property type="entry name" value="NAD(P)-bd_dom_sf"/>
</dbReference>
<dbReference type="Gene3D" id="3.40.50.720">
    <property type="entry name" value="NAD(P)-binding Rossmann-like Domain"/>
    <property type="match status" value="1"/>
</dbReference>
<dbReference type="Proteomes" id="UP001556631">
    <property type="component" value="Unassembled WGS sequence"/>
</dbReference>
<evidence type="ECO:0000313" key="2">
    <source>
        <dbReference type="EMBL" id="MEX0428556.1"/>
    </source>
</evidence>
<dbReference type="Pfam" id="PF01370">
    <property type="entry name" value="Epimerase"/>
    <property type="match status" value="1"/>
</dbReference>
<proteinExistence type="predicted"/>
<dbReference type="EMBL" id="JBFPJR010000022">
    <property type="protein sequence ID" value="MEX0428556.1"/>
    <property type="molecule type" value="Genomic_DNA"/>
</dbReference>
<reference evidence="2 3" key="1">
    <citation type="submission" date="2024-07" db="EMBL/GenBank/DDBJ databases">
        <authorList>
            <person name="Lee S."/>
            <person name="Kang M."/>
        </authorList>
    </citation>
    <scope>NUCLEOTIDE SEQUENCE [LARGE SCALE GENOMIC DNA]</scope>
    <source>
        <strain evidence="2 3">DS6</strain>
    </source>
</reference>
<protein>
    <submittedName>
        <fullName evidence="2">NAD-dependent epimerase/dehydratase family protein</fullName>
    </submittedName>
</protein>
<dbReference type="PANTHER" id="PTHR48079">
    <property type="entry name" value="PROTEIN YEEZ"/>
    <property type="match status" value="1"/>
</dbReference>
<feature type="domain" description="NAD-dependent epimerase/dehydratase" evidence="1">
    <location>
        <begin position="3"/>
        <end position="246"/>
    </location>
</feature>
<dbReference type="RefSeq" id="WP_367994527.1">
    <property type="nucleotide sequence ID" value="NZ_JBFPJR010000022.1"/>
</dbReference>
<dbReference type="InterPro" id="IPR001509">
    <property type="entry name" value="Epimerase_deHydtase"/>
</dbReference>
<evidence type="ECO:0000313" key="3">
    <source>
        <dbReference type="Proteomes" id="UP001556631"/>
    </source>
</evidence>
<comment type="caution">
    <text evidence="2">The sequence shown here is derived from an EMBL/GenBank/DDBJ whole genome shotgun (WGS) entry which is preliminary data.</text>
</comment>
<dbReference type="PANTHER" id="PTHR48079:SF6">
    <property type="entry name" value="NAD(P)-BINDING DOMAIN-CONTAINING PROTEIN-RELATED"/>
    <property type="match status" value="1"/>
</dbReference>